<organism evidence="3 4">
    <name type="scientific">Nibrella viscosa</name>
    <dbReference type="NCBI Taxonomy" id="1084524"/>
    <lineage>
        <taxon>Bacteria</taxon>
        <taxon>Pseudomonadati</taxon>
        <taxon>Bacteroidota</taxon>
        <taxon>Cytophagia</taxon>
        <taxon>Cytophagales</taxon>
        <taxon>Spirosomataceae</taxon>
        <taxon>Nibrella</taxon>
    </lineage>
</organism>
<keyword evidence="4" id="KW-1185">Reference proteome</keyword>
<proteinExistence type="predicted"/>
<dbReference type="Pfam" id="PF09722">
    <property type="entry name" value="Xre_MbcA_ParS_C"/>
    <property type="match status" value="1"/>
</dbReference>
<dbReference type="InterPro" id="IPR024467">
    <property type="entry name" value="Xre/MbcA/ParS-like_toxin-bd"/>
</dbReference>
<feature type="domain" description="Antitoxin Xre/MbcA/ParS-like toxin-binding" evidence="1">
    <location>
        <begin position="90"/>
        <end position="138"/>
    </location>
</feature>
<dbReference type="Pfam" id="PF20432">
    <property type="entry name" value="Xre-like-HTH"/>
    <property type="match status" value="1"/>
</dbReference>
<dbReference type="InterPro" id="IPR011979">
    <property type="entry name" value="Antitox_Xre"/>
</dbReference>
<dbReference type="EMBL" id="BAABHB010000013">
    <property type="protein sequence ID" value="GAA4415486.1"/>
    <property type="molecule type" value="Genomic_DNA"/>
</dbReference>
<accession>A0ABP8KU70</accession>
<evidence type="ECO:0000259" key="1">
    <source>
        <dbReference type="Pfam" id="PF09722"/>
    </source>
</evidence>
<dbReference type="Proteomes" id="UP001500936">
    <property type="component" value="Unassembled WGS sequence"/>
</dbReference>
<dbReference type="NCBIfam" id="TIGR02293">
    <property type="entry name" value="TAS_TIGR02293"/>
    <property type="match status" value="1"/>
</dbReference>
<evidence type="ECO:0000313" key="4">
    <source>
        <dbReference type="Proteomes" id="UP001500936"/>
    </source>
</evidence>
<evidence type="ECO:0000259" key="2">
    <source>
        <dbReference type="Pfam" id="PF20432"/>
    </source>
</evidence>
<sequence length="141" mass="15703">MHPIAMAYAALPPHSAVYAPYTVIDKSREGVLRSEADQVASLAGLTDIELARCLNMSVRNLHRLKPHERLSRDASERLLLLTNLLRHGLDVFDDDKETLADWLRSPIRELNNQSPIQLLDTTTGFGLVDDVLGRIEHGIVG</sequence>
<dbReference type="InterPro" id="IPR046847">
    <property type="entry name" value="Xre-like_HTH"/>
</dbReference>
<evidence type="ECO:0000313" key="3">
    <source>
        <dbReference type="EMBL" id="GAA4415486.1"/>
    </source>
</evidence>
<name>A0ABP8KU70_9BACT</name>
<protein>
    <submittedName>
        <fullName evidence="3">Type II toxin-antitoxin system antitoxin Xre</fullName>
    </submittedName>
</protein>
<comment type="caution">
    <text evidence="3">The sequence shown here is derived from an EMBL/GenBank/DDBJ whole genome shotgun (WGS) entry which is preliminary data.</text>
</comment>
<feature type="domain" description="Antitoxin Xre-like helix-turn-helix" evidence="2">
    <location>
        <begin position="24"/>
        <end position="81"/>
    </location>
</feature>
<reference evidence="4" key="1">
    <citation type="journal article" date="2019" name="Int. J. Syst. Evol. Microbiol.">
        <title>The Global Catalogue of Microorganisms (GCM) 10K type strain sequencing project: providing services to taxonomists for standard genome sequencing and annotation.</title>
        <authorList>
            <consortium name="The Broad Institute Genomics Platform"/>
            <consortium name="The Broad Institute Genome Sequencing Center for Infectious Disease"/>
            <person name="Wu L."/>
            <person name="Ma J."/>
        </authorList>
    </citation>
    <scope>NUCLEOTIDE SEQUENCE [LARGE SCALE GENOMIC DNA]</scope>
    <source>
        <strain evidence="4">JCM 17925</strain>
    </source>
</reference>
<gene>
    <name evidence="3" type="ORF">GCM10023187_46000</name>
</gene>